<dbReference type="Proteomes" id="UP001337305">
    <property type="component" value="Unassembled WGS sequence"/>
</dbReference>
<evidence type="ECO:0000313" key="2">
    <source>
        <dbReference type="Proteomes" id="UP001337305"/>
    </source>
</evidence>
<proteinExistence type="predicted"/>
<sequence>MKKKILSIALTVFGTVLMFGQIGIGTTDPDASAALEVKSTTGGFLMPRINTSQRNAISAPANGLMVFNTETNSFNVYKNGSWQIYIGITNVQSDWDQTDTTKDDFIVNKPTTISEAQATAIATNSSAEQNVQSDWNQNDNTADDFIVNKPTTISEAQATAIATNSSAEQNVQSDWNQNDNTADDFIVNKPTTISEAQATAIATNSSAEQNVQSDWNQNDNTADDFIVNKPTTISEAQATAIATNSSAEQNVQSDWNQNDNTADDFIVNKPTTISEAQATAIANNISYTEAPVASENNKTTITLNNIGGERFVTSANSATNYTVSIAGSKAGAWAKILINAATEPTINGVSTGKIRGAMFSPNGDMYLVIYTDNGTDINYFFLEK</sequence>
<protein>
    <submittedName>
        <fullName evidence="1">Uncharacterized protein</fullName>
    </submittedName>
</protein>
<gene>
    <name evidence="1" type="ORF">N1F79_21630</name>
</gene>
<organism evidence="1 2">
    <name type="scientific">Flavivirga spongiicola</name>
    <dbReference type="NCBI Taxonomy" id="421621"/>
    <lineage>
        <taxon>Bacteria</taxon>
        <taxon>Pseudomonadati</taxon>
        <taxon>Bacteroidota</taxon>
        <taxon>Flavobacteriia</taxon>
        <taxon>Flavobacteriales</taxon>
        <taxon>Flavobacteriaceae</taxon>
        <taxon>Flavivirga</taxon>
    </lineage>
</organism>
<name>A0ABU7XZF8_9FLAO</name>
<accession>A0ABU7XZF8</accession>
<comment type="caution">
    <text evidence="1">The sequence shown here is derived from an EMBL/GenBank/DDBJ whole genome shotgun (WGS) entry which is preliminary data.</text>
</comment>
<reference evidence="1 2" key="1">
    <citation type="submission" date="2022-09" db="EMBL/GenBank/DDBJ databases">
        <title>Genome sequencing of Flavivirga sp. MEBiC05379.</title>
        <authorList>
            <person name="Oh H.-M."/>
            <person name="Kwon K.K."/>
            <person name="Park M.J."/>
            <person name="Yang S.-H."/>
        </authorList>
    </citation>
    <scope>NUCLEOTIDE SEQUENCE [LARGE SCALE GENOMIC DNA]</scope>
    <source>
        <strain evidence="1 2">MEBiC05379</strain>
    </source>
</reference>
<dbReference type="EMBL" id="JAODOP010000004">
    <property type="protein sequence ID" value="MEF3835741.1"/>
    <property type="molecule type" value="Genomic_DNA"/>
</dbReference>
<evidence type="ECO:0000313" key="1">
    <source>
        <dbReference type="EMBL" id="MEF3835741.1"/>
    </source>
</evidence>
<dbReference type="RefSeq" id="WP_303308020.1">
    <property type="nucleotide sequence ID" value="NZ_JAODOP010000004.1"/>
</dbReference>
<keyword evidence="2" id="KW-1185">Reference proteome</keyword>